<reference evidence="1" key="1">
    <citation type="journal article" date="2015" name="Nature">
        <title>Complex archaea that bridge the gap between prokaryotes and eukaryotes.</title>
        <authorList>
            <person name="Spang A."/>
            <person name="Saw J.H."/>
            <person name="Jorgensen S.L."/>
            <person name="Zaremba-Niedzwiedzka K."/>
            <person name="Martijn J."/>
            <person name="Lind A.E."/>
            <person name="van Eijk R."/>
            <person name="Schleper C."/>
            <person name="Guy L."/>
            <person name="Ettema T.J."/>
        </authorList>
    </citation>
    <scope>NUCLEOTIDE SEQUENCE</scope>
</reference>
<evidence type="ECO:0000313" key="1">
    <source>
        <dbReference type="EMBL" id="KKL72186.1"/>
    </source>
</evidence>
<comment type="caution">
    <text evidence="1">The sequence shown here is derived from an EMBL/GenBank/DDBJ whole genome shotgun (WGS) entry which is preliminary data.</text>
</comment>
<dbReference type="AlphaFoldDB" id="A0A0F9F150"/>
<sequence>MIPVEFKECNTVYANDQPEYLPLPVYKADNGKVISCWQMNFIERIKALITGKVYLKILTFNHPLQPLKMSISKEAME</sequence>
<accession>A0A0F9F150</accession>
<proteinExistence type="predicted"/>
<organism evidence="1">
    <name type="scientific">marine sediment metagenome</name>
    <dbReference type="NCBI Taxonomy" id="412755"/>
    <lineage>
        <taxon>unclassified sequences</taxon>
        <taxon>metagenomes</taxon>
        <taxon>ecological metagenomes</taxon>
    </lineage>
</organism>
<name>A0A0F9F150_9ZZZZ</name>
<protein>
    <submittedName>
        <fullName evidence="1">Uncharacterized protein</fullName>
    </submittedName>
</protein>
<gene>
    <name evidence="1" type="ORF">LCGC14_2087400</name>
</gene>
<dbReference type="EMBL" id="LAZR01025350">
    <property type="protein sequence ID" value="KKL72186.1"/>
    <property type="molecule type" value="Genomic_DNA"/>
</dbReference>